<keyword evidence="3" id="KW-1185">Reference proteome</keyword>
<gene>
    <name evidence="2" type="ORF">D9615_010009</name>
</gene>
<protein>
    <recommendedName>
        <fullName evidence="1">Prolyl 4-hydroxylase alpha subunit Fe(2+) 2OG dioxygenase domain-containing protein</fullName>
    </recommendedName>
</protein>
<reference evidence="2 3" key="1">
    <citation type="journal article" date="2020" name="ISME J.">
        <title>Uncovering the hidden diversity of litter-decomposition mechanisms in mushroom-forming fungi.</title>
        <authorList>
            <person name="Floudas D."/>
            <person name="Bentzer J."/>
            <person name="Ahren D."/>
            <person name="Johansson T."/>
            <person name="Persson P."/>
            <person name="Tunlid A."/>
        </authorList>
    </citation>
    <scope>NUCLEOTIDE SEQUENCE [LARGE SCALE GENOMIC DNA]</scope>
    <source>
        <strain evidence="2 3">CBS 661.87</strain>
    </source>
</reference>
<dbReference type="Gene3D" id="2.60.120.620">
    <property type="entry name" value="q2cbj1_9rhob like domain"/>
    <property type="match status" value="1"/>
</dbReference>
<sequence>MAIQEILDTLGKAINRKPPFCTGTIPVLPDDITLFYKQGGKSAGWLDLSKATEDELQALADACEPATFGLGQRDVLDETYRKAGKMDTDKFAMSLDIVKLGIVSRVQVQLLEGEDEDKTVNAELYKLNVYGKDSFFKSHKDTPRGDTMFGSLVVAFPTPYEGGALVLRHDDEEWTFDSAALTRKQAEPSIAYIAFYSDVDHEVAVVTFGHRVTLTYNLYLGNTPLRENFPPSVTPVAADDSIFHDALSKALADPSFLPNGGYLGFGLSFKYPIDLADGDSTNGHVLKGSDAMIIRVCEKLSLAPSLNAVYNG</sequence>
<dbReference type="AlphaFoldDB" id="A0A8H5GTY1"/>
<evidence type="ECO:0000259" key="1">
    <source>
        <dbReference type="Pfam" id="PF13640"/>
    </source>
</evidence>
<evidence type="ECO:0000313" key="3">
    <source>
        <dbReference type="Proteomes" id="UP000565441"/>
    </source>
</evidence>
<comment type="caution">
    <text evidence="2">The sequence shown here is derived from an EMBL/GenBank/DDBJ whole genome shotgun (WGS) entry which is preliminary data.</text>
</comment>
<dbReference type="Pfam" id="PF13640">
    <property type="entry name" value="2OG-FeII_Oxy_3"/>
    <property type="match status" value="1"/>
</dbReference>
<dbReference type="InterPro" id="IPR044862">
    <property type="entry name" value="Pro_4_hyd_alph_FE2OG_OXY"/>
</dbReference>
<dbReference type="EMBL" id="JAACJP010000049">
    <property type="protein sequence ID" value="KAF5370991.1"/>
    <property type="molecule type" value="Genomic_DNA"/>
</dbReference>
<proteinExistence type="predicted"/>
<evidence type="ECO:0000313" key="2">
    <source>
        <dbReference type="EMBL" id="KAF5370991.1"/>
    </source>
</evidence>
<dbReference type="PANTHER" id="PTHR33099:SF14">
    <property type="entry name" value="PROLYL 4-HYDROXYLASE ALPHA SUBUNIT FE(2+) 2OG DIOXYGENASE DOMAIN-CONTAINING PROTEIN"/>
    <property type="match status" value="1"/>
</dbReference>
<dbReference type="Proteomes" id="UP000565441">
    <property type="component" value="Unassembled WGS sequence"/>
</dbReference>
<feature type="domain" description="Prolyl 4-hydroxylase alpha subunit Fe(2+) 2OG dioxygenase" evidence="1">
    <location>
        <begin position="126"/>
        <end position="218"/>
    </location>
</feature>
<organism evidence="2 3">
    <name type="scientific">Tricholomella constricta</name>
    <dbReference type="NCBI Taxonomy" id="117010"/>
    <lineage>
        <taxon>Eukaryota</taxon>
        <taxon>Fungi</taxon>
        <taxon>Dikarya</taxon>
        <taxon>Basidiomycota</taxon>
        <taxon>Agaricomycotina</taxon>
        <taxon>Agaricomycetes</taxon>
        <taxon>Agaricomycetidae</taxon>
        <taxon>Agaricales</taxon>
        <taxon>Tricholomatineae</taxon>
        <taxon>Lyophyllaceae</taxon>
        <taxon>Tricholomella</taxon>
    </lineage>
</organism>
<accession>A0A8H5GTY1</accession>
<dbReference type="PANTHER" id="PTHR33099">
    <property type="entry name" value="FE2OG DIOXYGENASE DOMAIN-CONTAINING PROTEIN"/>
    <property type="match status" value="1"/>
</dbReference>
<name>A0A8H5GTY1_9AGAR</name>
<dbReference type="OrthoDB" id="27483at2759"/>